<keyword evidence="3" id="KW-0678">Repressor</keyword>
<feature type="domain" description="AUX/IAA" evidence="5">
    <location>
        <begin position="100"/>
        <end position="279"/>
    </location>
</feature>
<evidence type="ECO:0000259" key="5">
    <source>
        <dbReference type="Pfam" id="PF02309"/>
    </source>
</evidence>
<name>A0A8D6ZQX8_MUSAM</name>
<keyword evidence="3" id="KW-0927">Auxin signaling pathway</keyword>
<dbReference type="PANTHER" id="PTHR31734:SF120">
    <property type="entry name" value="AUXIN-RESPONSIVE PROTEIN IAA25"/>
    <property type="match status" value="1"/>
</dbReference>
<accession>A0A8D6ZQX8</accession>
<gene>
    <name evidence="6" type="ORF">GSMUA_226370.1</name>
</gene>
<evidence type="ECO:0000256" key="3">
    <source>
        <dbReference type="RuleBase" id="RU004549"/>
    </source>
</evidence>
<comment type="similarity">
    <text evidence="3">Belongs to the Aux/IAA family.</text>
</comment>
<feature type="compositionally biased region" description="Basic and acidic residues" evidence="4">
    <location>
        <begin position="9"/>
        <end position="26"/>
    </location>
</feature>
<dbReference type="GO" id="GO:0009734">
    <property type="term" value="P:auxin-activated signaling pathway"/>
    <property type="evidence" value="ECO:0007669"/>
    <property type="project" value="UniProtKB-UniRule"/>
</dbReference>
<keyword evidence="3" id="KW-0539">Nucleus</keyword>
<evidence type="ECO:0000256" key="2">
    <source>
        <dbReference type="ARBA" id="ARBA00011726"/>
    </source>
</evidence>
<dbReference type="GO" id="GO:0006355">
    <property type="term" value="P:regulation of DNA-templated transcription"/>
    <property type="evidence" value="ECO:0007669"/>
    <property type="project" value="InterPro"/>
</dbReference>
<evidence type="ECO:0000256" key="1">
    <source>
        <dbReference type="ARBA" id="ARBA00002159"/>
    </source>
</evidence>
<sequence length="299" mass="32916">MKSILFEPPSRRQEGGGAHDQDKATEAAHGFRNPLELSLRISSGVMACNVGGGDSGECRGLLATRDNLVVHPRDQGAKEWLPAEIHSGFIHPWSLAARQQKAVFEQASSAPSRDAHPSSSTPPPPPLLVGWPPVRTSRKHLSLLKPGMDGENDAKRRKLTEREATTVLTTESRSRPSMFVKVNMEGYVVGRKIDLGAHESYRSLYRALSKLLGNFLSCTGARMRSANYSNNSGEQDDEVVDDDFVLLYEDSEGDQMLVGDIPWELFITSVKKLYIAHGRKKAAAGGEAQKTHHKQQLNH</sequence>
<feature type="region of interest" description="Disordered" evidence="4">
    <location>
        <begin position="1"/>
        <end position="28"/>
    </location>
</feature>
<keyword evidence="3" id="KW-0804">Transcription</keyword>
<proteinExistence type="inferred from homology"/>
<protein>
    <recommendedName>
        <fullName evidence="3">Auxin-responsive protein</fullName>
    </recommendedName>
</protein>
<dbReference type="Gene3D" id="3.10.20.90">
    <property type="entry name" value="Phosphatidylinositol 3-kinase Catalytic Subunit, Chain A, domain 1"/>
    <property type="match status" value="1"/>
</dbReference>
<evidence type="ECO:0000256" key="4">
    <source>
        <dbReference type="SAM" id="MobiDB-lite"/>
    </source>
</evidence>
<keyword evidence="3" id="KW-0805">Transcription regulation</keyword>
<dbReference type="Pfam" id="PF02309">
    <property type="entry name" value="AUX_IAA"/>
    <property type="match status" value="1"/>
</dbReference>
<evidence type="ECO:0000313" key="6">
    <source>
        <dbReference type="EMBL" id="CAG1834532.1"/>
    </source>
</evidence>
<reference evidence="6" key="1">
    <citation type="submission" date="2021-03" db="EMBL/GenBank/DDBJ databases">
        <authorList>
            <consortium name="Genoscope - CEA"/>
            <person name="William W."/>
        </authorList>
    </citation>
    <scope>NUCLEOTIDE SEQUENCE</scope>
    <source>
        <strain evidence="6">Doubled-haploid Pahang</strain>
    </source>
</reference>
<dbReference type="AlphaFoldDB" id="A0A8D6ZQX8"/>
<comment type="function">
    <text evidence="1 3">Aux/IAA proteins are short-lived transcriptional factors that function as repressors of early auxin response genes at low auxin concentrations.</text>
</comment>
<feature type="region of interest" description="Disordered" evidence="4">
    <location>
        <begin position="104"/>
        <end position="130"/>
    </location>
</feature>
<comment type="subcellular location">
    <subcellularLocation>
        <location evidence="3">Nucleus</location>
    </subcellularLocation>
</comment>
<dbReference type="GO" id="GO:0005634">
    <property type="term" value="C:nucleus"/>
    <property type="evidence" value="ECO:0007669"/>
    <property type="project" value="UniProtKB-SubCell"/>
</dbReference>
<comment type="subunit">
    <text evidence="2 3">Homodimers and heterodimers.</text>
</comment>
<dbReference type="InterPro" id="IPR003311">
    <property type="entry name" value="AUX_IAA"/>
</dbReference>
<organism evidence="6">
    <name type="scientific">Musa acuminata subsp. malaccensis</name>
    <name type="common">Wild banana</name>
    <name type="synonym">Musa malaccensis</name>
    <dbReference type="NCBI Taxonomy" id="214687"/>
    <lineage>
        <taxon>Eukaryota</taxon>
        <taxon>Viridiplantae</taxon>
        <taxon>Streptophyta</taxon>
        <taxon>Embryophyta</taxon>
        <taxon>Tracheophyta</taxon>
        <taxon>Spermatophyta</taxon>
        <taxon>Magnoliopsida</taxon>
        <taxon>Liliopsida</taxon>
        <taxon>Zingiberales</taxon>
        <taxon>Musaceae</taxon>
        <taxon>Musa</taxon>
    </lineage>
</organism>
<dbReference type="InterPro" id="IPR033389">
    <property type="entry name" value="AUX/IAA_dom"/>
</dbReference>
<dbReference type="PANTHER" id="PTHR31734">
    <property type="entry name" value="AUXIN-RESPONSIVE PROTEIN IAA17"/>
    <property type="match status" value="1"/>
</dbReference>
<dbReference type="SUPFAM" id="SSF54277">
    <property type="entry name" value="CAD &amp; PB1 domains"/>
    <property type="match status" value="1"/>
</dbReference>
<dbReference type="EMBL" id="HG996474">
    <property type="protein sequence ID" value="CAG1834532.1"/>
    <property type="molecule type" value="Genomic_DNA"/>
</dbReference>